<name>A0ABU1DKR6_9HYPH</name>
<sequence length="282" mass="30821">MTPLIRRARRELKSQVLDMVGAGSGGGSSPREDEGLFGPRSSAWRVHRDVTSMMIGGVGALLLQMLHPGALAGVWDHSDFHKDMAGRLRRTARFISGTTYGSTEQAEALIARVRAIHGRIAGRLPDGTLYSANDPDLLTWVHVAEVRSFLTAHLRYREALFPPADQDRYLAEMAIVAKKLGASDVPTTRREVEDYLEAMRPRLVADERTRAVARALLSQRPPNLALAPAYGLMMRAGIDLLPDWAARMHGLRRPPIGRPAVALGAIGIGSVVRWAMRDPAAA</sequence>
<dbReference type="Proteomes" id="UP001181622">
    <property type="component" value="Unassembled WGS sequence"/>
</dbReference>
<evidence type="ECO:0000313" key="3">
    <source>
        <dbReference type="EMBL" id="MDR4308737.1"/>
    </source>
</evidence>
<dbReference type="EMBL" id="JADBEO010000068">
    <property type="protein sequence ID" value="MDR4308737.1"/>
    <property type="molecule type" value="Genomic_DNA"/>
</dbReference>
<feature type="domain" description="ER-bound oxygenase mpaB/mpaB'/Rubber oxygenase catalytic" evidence="2">
    <location>
        <begin position="44"/>
        <end position="260"/>
    </location>
</feature>
<proteinExistence type="predicted"/>
<dbReference type="Pfam" id="PF09995">
    <property type="entry name" value="MPAB_Lcp_cat"/>
    <property type="match status" value="1"/>
</dbReference>
<accession>A0ABU1DKR6</accession>
<protein>
    <submittedName>
        <fullName evidence="3">DUF2236 domain-containing protein</fullName>
    </submittedName>
</protein>
<gene>
    <name evidence="3" type="ORF">IHQ68_19120</name>
</gene>
<organism evidence="3 4">
    <name type="scientific">Chelatococcus sambhunathii</name>
    <dbReference type="NCBI Taxonomy" id="363953"/>
    <lineage>
        <taxon>Bacteria</taxon>
        <taxon>Pseudomonadati</taxon>
        <taxon>Pseudomonadota</taxon>
        <taxon>Alphaproteobacteria</taxon>
        <taxon>Hyphomicrobiales</taxon>
        <taxon>Chelatococcaceae</taxon>
        <taxon>Chelatococcus</taxon>
    </lineage>
</organism>
<dbReference type="PANTHER" id="PTHR36151:SF3">
    <property type="entry name" value="ER-BOUND OXYGENASE MPAB_MPAB'_RUBBER OXYGENASE CATALYTIC DOMAIN-CONTAINING PROTEIN"/>
    <property type="match status" value="1"/>
</dbReference>
<feature type="region of interest" description="Disordered" evidence="1">
    <location>
        <begin position="19"/>
        <end position="38"/>
    </location>
</feature>
<evidence type="ECO:0000313" key="4">
    <source>
        <dbReference type="Proteomes" id="UP001181622"/>
    </source>
</evidence>
<reference evidence="3" key="1">
    <citation type="submission" date="2020-10" db="EMBL/GenBank/DDBJ databases">
        <authorList>
            <person name="Abbas A."/>
            <person name="Razzaq R."/>
            <person name="Waqas M."/>
            <person name="Abbas N."/>
            <person name="Nielsen T.K."/>
            <person name="Hansen L.H."/>
            <person name="Hussain S."/>
            <person name="Shahid M."/>
        </authorList>
    </citation>
    <scope>NUCLEOTIDE SEQUENCE</scope>
    <source>
        <strain evidence="3">S14</strain>
    </source>
</reference>
<dbReference type="InterPro" id="IPR018713">
    <property type="entry name" value="MPAB/Lcp_cat_dom"/>
</dbReference>
<evidence type="ECO:0000259" key="2">
    <source>
        <dbReference type="Pfam" id="PF09995"/>
    </source>
</evidence>
<comment type="caution">
    <text evidence="3">The sequence shown here is derived from an EMBL/GenBank/DDBJ whole genome shotgun (WGS) entry which is preliminary data.</text>
</comment>
<evidence type="ECO:0000256" key="1">
    <source>
        <dbReference type="SAM" id="MobiDB-lite"/>
    </source>
</evidence>
<keyword evidence="4" id="KW-1185">Reference proteome</keyword>
<dbReference type="PANTHER" id="PTHR36151">
    <property type="entry name" value="BLR2777 PROTEIN"/>
    <property type="match status" value="1"/>
</dbReference>
<dbReference type="RefSeq" id="WP_309394740.1">
    <property type="nucleotide sequence ID" value="NZ_JADBEO010000068.1"/>
</dbReference>